<proteinExistence type="predicted"/>
<dbReference type="AlphaFoldDB" id="A0A371HF03"/>
<organism evidence="1 2">
    <name type="scientific">Mucuna pruriens</name>
    <name type="common">Velvet bean</name>
    <name type="synonym">Dolichos pruriens</name>
    <dbReference type="NCBI Taxonomy" id="157652"/>
    <lineage>
        <taxon>Eukaryota</taxon>
        <taxon>Viridiplantae</taxon>
        <taxon>Streptophyta</taxon>
        <taxon>Embryophyta</taxon>
        <taxon>Tracheophyta</taxon>
        <taxon>Spermatophyta</taxon>
        <taxon>Magnoliopsida</taxon>
        <taxon>eudicotyledons</taxon>
        <taxon>Gunneridae</taxon>
        <taxon>Pentapetalae</taxon>
        <taxon>rosids</taxon>
        <taxon>fabids</taxon>
        <taxon>Fabales</taxon>
        <taxon>Fabaceae</taxon>
        <taxon>Papilionoideae</taxon>
        <taxon>50 kb inversion clade</taxon>
        <taxon>NPAAA clade</taxon>
        <taxon>indigoferoid/millettioid clade</taxon>
        <taxon>Phaseoleae</taxon>
        <taxon>Mucuna</taxon>
    </lineage>
</organism>
<evidence type="ECO:0000313" key="1">
    <source>
        <dbReference type="EMBL" id="RDY01367.1"/>
    </source>
</evidence>
<feature type="non-terminal residue" evidence="1">
    <location>
        <position position="1"/>
    </location>
</feature>
<dbReference type="PANTHER" id="PTHR11439:SF463">
    <property type="entry name" value="REVERSE TRANSCRIPTASE TY1_COPIA-TYPE DOMAIN-CONTAINING PROTEIN"/>
    <property type="match status" value="1"/>
</dbReference>
<feature type="non-terminal residue" evidence="1">
    <location>
        <position position="287"/>
    </location>
</feature>
<evidence type="ECO:0000313" key="2">
    <source>
        <dbReference type="Proteomes" id="UP000257109"/>
    </source>
</evidence>
<reference evidence="1" key="1">
    <citation type="submission" date="2018-05" db="EMBL/GenBank/DDBJ databases">
        <title>Draft genome of Mucuna pruriens seed.</title>
        <authorList>
            <person name="Nnadi N.E."/>
            <person name="Vos R."/>
            <person name="Hasami M.H."/>
            <person name="Devisetty U.K."/>
            <person name="Aguiy J.C."/>
        </authorList>
    </citation>
    <scope>NUCLEOTIDE SEQUENCE [LARGE SCALE GENOMIC DNA]</scope>
    <source>
        <strain evidence="1">JCA_2017</strain>
    </source>
</reference>
<dbReference type="PANTHER" id="PTHR11439">
    <property type="entry name" value="GAG-POL-RELATED RETROTRANSPOSON"/>
    <property type="match status" value="1"/>
</dbReference>
<sequence>MLSFMDTWMKGCVQIYDGTVWSQMISLIVVWKIHPDYINLGSHGDHTFFIKHFCDDKLTLLLVSMEDMIVIGNDETKKKVLREKLRILFEMKELRKLKYFLGLEVAYSRQGHLGCKTFRVPIEHNYKIGSEEKRLTAEMSQYQKLQLVGKLIYLSHTRQDIAYVLSVISQFMNDPQRETLESKSRKRIITQKRRHTIYGGVYRCTLCWKIHEYMFLGGNLVTWRSEKQNVVAQSVSEAEFRAMEHSICVRHFTKDKLDKGLIIIAYVPSGLPIGRCIHQGAPYSEIP</sequence>
<gene>
    <name evidence="1" type="ORF">CR513_15322</name>
</gene>
<dbReference type="Proteomes" id="UP000257109">
    <property type="component" value="Unassembled WGS sequence"/>
</dbReference>
<name>A0A371HF03_MUCPR</name>
<accession>A0A371HF03</accession>
<dbReference type="EMBL" id="QJKJ01002783">
    <property type="protein sequence ID" value="RDY01367.1"/>
    <property type="molecule type" value="Genomic_DNA"/>
</dbReference>
<protein>
    <submittedName>
        <fullName evidence="1">Mitochondrial protein</fullName>
    </submittedName>
</protein>
<keyword evidence="2" id="KW-1185">Reference proteome</keyword>
<dbReference type="OrthoDB" id="1688190at2759"/>
<comment type="caution">
    <text evidence="1">The sequence shown here is derived from an EMBL/GenBank/DDBJ whole genome shotgun (WGS) entry which is preliminary data.</text>
</comment>